<evidence type="ECO:0000256" key="9">
    <source>
        <dbReference type="SAM" id="MobiDB-lite"/>
    </source>
</evidence>
<comment type="caution">
    <text evidence="11">The sequence shown here is derived from an EMBL/GenBank/DDBJ whole genome shotgun (WGS) entry which is preliminary data.</text>
</comment>
<dbReference type="Gene3D" id="2.30.30.100">
    <property type="match status" value="1"/>
</dbReference>
<accession>A0ABR0CBB3</accession>
<keyword evidence="6" id="KW-0508">mRNA splicing</keyword>
<dbReference type="PANTHER" id="PTHR23338">
    <property type="entry name" value="SMALL NUCLEAR RIBONUCLEOPROTEIN SM"/>
    <property type="match status" value="1"/>
</dbReference>
<evidence type="ECO:0000256" key="3">
    <source>
        <dbReference type="ARBA" id="ARBA00008146"/>
    </source>
</evidence>
<feature type="domain" description="Sm" evidence="10">
    <location>
        <begin position="129"/>
        <end position="217"/>
    </location>
</feature>
<protein>
    <recommendedName>
        <fullName evidence="10">Sm domain-containing protein</fullName>
    </recommendedName>
</protein>
<reference evidence="11 12" key="1">
    <citation type="journal article" date="2024" name="Microbiol. Resour. Announc.">
        <title>Genome annotations for the ascomycete fungi Trichoderma harzianum, Trichoderma aggressivum, and Purpureocillium lilacinum.</title>
        <authorList>
            <person name="Beijen E.P.W."/>
            <person name="Ohm R.A."/>
        </authorList>
    </citation>
    <scope>NUCLEOTIDE SEQUENCE [LARGE SCALE GENOMIC DNA]</scope>
    <source>
        <strain evidence="11 12">CBS 150709</strain>
    </source>
</reference>
<dbReference type="CDD" id="cd01721">
    <property type="entry name" value="Sm_D3"/>
    <property type="match status" value="1"/>
</dbReference>
<keyword evidence="7" id="KW-0539">Nucleus</keyword>
<keyword evidence="12" id="KW-1185">Reference proteome</keyword>
<dbReference type="InterPro" id="IPR047575">
    <property type="entry name" value="Sm"/>
</dbReference>
<evidence type="ECO:0000313" key="12">
    <source>
        <dbReference type="Proteomes" id="UP001287286"/>
    </source>
</evidence>
<evidence type="ECO:0000256" key="2">
    <source>
        <dbReference type="ARBA" id="ARBA00004514"/>
    </source>
</evidence>
<feature type="compositionally biased region" description="Low complexity" evidence="9">
    <location>
        <begin position="236"/>
        <end position="258"/>
    </location>
</feature>
<keyword evidence="8" id="KW-0687">Ribonucleoprotein</keyword>
<proteinExistence type="inferred from homology"/>
<comment type="similarity">
    <text evidence="3">Belongs to the snRNP core protein family.</text>
</comment>
<evidence type="ECO:0000256" key="8">
    <source>
        <dbReference type="ARBA" id="ARBA00023274"/>
    </source>
</evidence>
<dbReference type="SMART" id="SM00651">
    <property type="entry name" value="Sm"/>
    <property type="match status" value="1"/>
</dbReference>
<sequence>MRVAGGKRAGTGAQGEQLVRAVKTAKKISGLRVTKLFGPRGRLLGGWMGAWEDGGPEIAVPSSTTSRRLPIRQPRLAFSSQPTFFAKLHNRNLTIATSIPTSLSPSLLALRSRRQLQLPPATMTSNIGIPIKLLHEATGHIVTVELTNGNSYRGTLLDGKSSAPTSFPSSHSFHPEDSMNVQMKDITVTSREGRVYHVDQVYIRGSHVRFFIIPDMLRNAPMFRARNVRGRGVGLARGRATDAPRASDSGAASAAPGSIERRSSAPHGGGGGVVGSSTSAAFHAGRAAGASVMTDGAPPVAFSFHAVPPPASYNQPAFAPAGGAGGSGRRAGRPMLPL</sequence>
<feature type="region of interest" description="Disordered" evidence="9">
    <location>
        <begin position="236"/>
        <end position="276"/>
    </location>
</feature>
<evidence type="ECO:0000256" key="7">
    <source>
        <dbReference type="ARBA" id="ARBA00023242"/>
    </source>
</evidence>
<organism evidence="11 12">
    <name type="scientific">Purpureocillium lilacinum</name>
    <name type="common">Paecilomyces lilacinus</name>
    <dbReference type="NCBI Taxonomy" id="33203"/>
    <lineage>
        <taxon>Eukaryota</taxon>
        <taxon>Fungi</taxon>
        <taxon>Dikarya</taxon>
        <taxon>Ascomycota</taxon>
        <taxon>Pezizomycotina</taxon>
        <taxon>Sordariomycetes</taxon>
        <taxon>Hypocreomycetidae</taxon>
        <taxon>Hypocreales</taxon>
        <taxon>Ophiocordycipitaceae</taxon>
        <taxon>Purpureocillium</taxon>
    </lineage>
</organism>
<dbReference type="InterPro" id="IPR034099">
    <property type="entry name" value="SmD3"/>
</dbReference>
<dbReference type="SUPFAM" id="SSF50182">
    <property type="entry name" value="Sm-like ribonucleoproteins"/>
    <property type="match status" value="1"/>
</dbReference>
<comment type="subcellular location">
    <subcellularLocation>
        <location evidence="2">Cytoplasm</location>
        <location evidence="2">Cytosol</location>
    </subcellularLocation>
    <subcellularLocation>
        <location evidence="1">Nucleus</location>
    </subcellularLocation>
</comment>
<evidence type="ECO:0000313" key="11">
    <source>
        <dbReference type="EMBL" id="KAK4093688.1"/>
    </source>
</evidence>
<evidence type="ECO:0000256" key="1">
    <source>
        <dbReference type="ARBA" id="ARBA00004123"/>
    </source>
</evidence>
<dbReference type="PROSITE" id="PS52002">
    <property type="entry name" value="SM"/>
    <property type="match status" value="1"/>
</dbReference>
<feature type="region of interest" description="Disordered" evidence="9">
    <location>
        <begin position="318"/>
        <end position="338"/>
    </location>
</feature>
<dbReference type="InterPro" id="IPR027141">
    <property type="entry name" value="LSm4/Sm_D1/D3"/>
</dbReference>
<gene>
    <name evidence="11" type="ORF">Purlil1_2022</name>
</gene>
<dbReference type="Pfam" id="PF01423">
    <property type="entry name" value="LSM"/>
    <property type="match status" value="1"/>
</dbReference>
<dbReference type="EMBL" id="JAWRVI010000005">
    <property type="protein sequence ID" value="KAK4093688.1"/>
    <property type="molecule type" value="Genomic_DNA"/>
</dbReference>
<evidence type="ECO:0000256" key="6">
    <source>
        <dbReference type="ARBA" id="ARBA00023187"/>
    </source>
</evidence>
<dbReference type="InterPro" id="IPR010920">
    <property type="entry name" value="LSM_dom_sf"/>
</dbReference>
<evidence type="ECO:0000256" key="5">
    <source>
        <dbReference type="ARBA" id="ARBA00022664"/>
    </source>
</evidence>
<keyword evidence="4" id="KW-0963">Cytoplasm</keyword>
<evidence type="ECO:0000256" key="4">
    <source>
        <dbReference type="ARBA" id="ARBA00022490"/>
    </source>
</evidence>
<name>A0ABR0CBB3_PURLI</name>
<keyword evidence="5" id="KW-0507">mRNA processing</keyword>
<dbReference type="InterPro" id="IPR001163">
    <property type="entry name" value="Sm_dom_euk/arc"/>
</dbReference>
<evidence type="ECO:0000259" key="10">
    <source>
        <dbReference type="PROSITE" id="PS52002"/>
    </source>
</evidence>
<dbReference type="Proteomes" id="UP001287286">
    <property type="component" value="Unassembled WGS sequence"/>
</dbReference>